<evidence type="ECO:0000259" key="6">
    <source>
        <dbReference type="PROSITE" id="PS50893"/>
    </source>
</evidence>
<dbReference type="CDD" id="cd03263">
    <property type="entry name" value="ABC_subfamily_A"/>
    <property type="match status" value="1"/>
</dbReference>
<dbReference type="GO" id="GO:0016020">
    <property type="term" value="C:membrane"/>
    <property type="evidence" value="ECO:0007669"/>
    <property type="project" value="InterPro"/>
</dbReference>
<evidence type="ECO:0000313" key="8">
    <source>
        <dbReference type="Proteomes" id="UP000001542"/>
    </source>
</evidence>
<dbReference type="GO" id="GO:0140359">
    <property type="term" value="F:ABC-type transporter activity"/>
    <property type="evidence" value="ECO:0007669"/>
    <property type="project" value="InterPro"/>
</dbReference>
<feature type="transmembrane region" description="Helical" evidence="5">
    <location>
        <begin position="184"/>
        <end position="209"/>
    </location>
</feature>
<gene>
    <name evidence="7" type="ORF">TVAG_160130</name>
</gene>
<dbReference type="GO" id="GO:0005524">
    <property type="term" value="F:ATP binding"/>
    <property type="evidence" value="ECO:0007669"/>
    <property type="project" value="UniProtKB-KW"/>
</dbReference>
<reference evidence="7" key="2">
    <citation type="journal article" date="2007" name="Science">
        <title>Draft genome sequence of the sexually transmitted pathogen Trichomonas vaginalis.</title>
        <authorList>
            <person name="Carlton J.M."/>
            <person name="Hirt R.P."/>
            <person name="Silva J.C."/>
            <person name="Delcher A.L."/>
            <person name="Schatz M."/>
            <person name="Zhao Q."/>
            <person name="Wortman J.R."/>
            <person name="Bidwell S.L."/>
            <person name="Alsmark U.C.M."/>
            <person name="Besteiro S."/>
            <person name="Sicheritz-Ponten T."/>
            <person name="Noel C.J."/>
            <person name="Dacks J.B."/>
            <person name="Foster P.G."/>
            <person name="Simillion C."/>
            <person name="Van de Peer Y."/>
            <person name="Miranda-Saavedra D."/>
            <person name="Barton G.J."/>
            <person name="Westrop G.D."/>
            <person name="Mueller S."/>
            <person name="Dessi D."/>
            <person name="Fiori P.L."/>
            <person name="Ren Q."/>
            <person name="Paulsen I."/>
            <person name="Zhang H."/>
            <person name="Bastida-Corcuera F.D."/>
            <person name="Simoes-Barbosa A."/>
            <person name="Brown M.T."/>
            <person name="Hayes R.D."/>
            <person name="Mukherjee M."/>
            <person name="Okumura C.Y."/>
            <person name="Schneider R."/>
            <person name="Smith A.J."/>
            <person name="Vanacova S."/>
            <person name="Villalvazo M."/>
            <person name="Haas B.J."/>
            <person name="Pertea M."/>
            <person name="Feldblyum T.V."/>
            <person name="Utterback T.R."/>
            <person name="Shu C.L."/>
            <person name="Osoegawa K."/>
            <person name="de Jong P.J."/>
            <person name="Hrdy I."/>
            <person name="Horvathova L."/>
            <person name="Zubacova Z."/>
            <person name="Dolezal P."/>
            <person name="Malik S.B."/>
            <person name="Logsdon J.M. Jr."/>
            <person name="Henze K."/>
            <person name="Gupta A."/>
            <person name="Wang C.C."/>
            <person name="Dunne R.L."/>
            <person name="Upcroft J.A."/>
            <person name="Upcroft P."/>
            <person name="White O."/>
            <person name="Salzberg S.L."/>
            <person name="Tang P."/>
            <person name="Chiu C.-H."/>
            <person name="Lee Y.-S."/>
            <person name="Embley T.M."/>
            <person name="Coombs G.H."/>
            <person name="Mottram J.C."/>
            <person name="Tachezy J."/>
            <person name="Fraser-Liggett C.M."/>
            <person name="Johnson P.J."/>
        </authorList>
    </citation>
    <scope>NUCLEOTIDE SEQUENCE [LARGE SCALE GENOMIC DNA]</scope>
    <source>
        <strain evidence="7">G3</strain>
    </source>
</reference>
<dbReference type="OMA" id="ENIACQV"/>
<dbReference type="KEGG" id="tva:4773847"/>
<feature type="transmembrane region" description="Helical" evidence="5">
    <location>
        <begin position="49"/>
        <end position="69"/>
    </location>
</feature>
<dbReference type="GO" id="GO:0016887">
    <property type="term" value="F:ATP hydrolysis activity"/>
    <property type="evidence" value="ECO:0007669"/>
    <property type="project" value="InterPro"/>
</dbReference>
<dbReference type="PANTHER" id="PTHR19229:SF36">
    <property type="entry name" value="ATP-BINDING CASSETTE SUB-FAMILY A MEMBER 2"/>
    <property type="match status" value="1"/>
</dbReference>
<evidence type="ECO:0000256" key="5">
    <source>
        <dbReference type="SAM" id="Phobius"/>
    </source>
</evidence>
<protein>
    <submittedName>
        <fullName evidence="7">ABC transporter family protein</fullName>
    </submittedName>
</protein>
<dbReference type="SMART" id="SM00382">
    <property type="entry name" value="AAA"/>
    <property type="match status" value="1"/>
</dbReference>
<dbReference type="PROSITE" id="PS50893">
    <property type="entry name" value="ABC_TRANSPORTER_2"/>
    <property type="match status" value="1"/>
</dbReference>
<keyword evidence="8" id="KW-1185">Reference proteome</keyword>
<dbReference type="OrthoDB" id="6512918at2759"/>
<dbReference type="RefSeq" id="XP_001328063.1">
    <property type="nucleotide sequence ID" value="XM_001328028.1"/>
</dbReference>
<reference evidence="7" key="1">
    <citation type="submission" date="2006-10" db="EMBL/GenBank/DDBJ databases">
        <authorList>
            <person name="Amadeo P."/>
            <person name="Zhao Q."/>
            <person name="Wortman J."/>
            <person name="Fraser-Liggett C."/>
            <person name="Carlton J."/>
        </authorList>
    </citation>
    <scope>NUCLEOTIDE SEQUENCE</scope>
    <source>
        <strain evidence="7">G3</strain>
    </source>
</reference>
<accession>A2DUV5</accession>
<dbReference type="FunFam" id="3.40.50.300:FF:001998">
    <property type="entry name" value="ABC transporter family protein"/>
    <property type="match status" value="1"/>
</dbReference>
<keyword evidence="2" id="KW-0677">Repeat</keyword>
<dbReference type="EMBL" id="DS113250">
    <property type="protein sequence ID" value="EAY15840.1"/>
    <property type="molecule type" value="Genomic_DNA"/>
</dbReference>
<dbReference type="Gene3D" id="3.40.50.300">
    <property type="entry name" value="P-loop containing nucleotide triphosphate hydrolases"/>
    <property type="match status" value="1"/>
</dbReference>
<keyword evidence="5" id="KW-0812">Transmembrane</keyword>
<dbReference type="InParanoid" id="A2DUV5"/>
<dbReference type="STRING" id="5722.A2DUV5"/>
<feature type="transmembrane region" description="Helical" evidence="5">
    <location>
        <begin position="155"/>
        <end position="172"/>
    </location>
</feature>
<proteinExistence type="predicted"/>
<dbReference type="GO" id="GO:0006869">
    <property type="term" value="P:lipid transport"/>
    <property type="evidence" value="ECO:0000318"/>
    <property type="project" value="GO_Central"/>
</dbReference>
<evidence type="ECO:0000313" key="7">
    <source>
        <dbReference type="EMBL" id="EAY15840.1"/>
    </source>
</evidence>
<feature type="transmembrane region" description="Helical" evidence="5">
    <location>
        <begin position="229"/>
        <end position="250"/>
    </location>
</feature>
<dbReference type="Pfam" id="PF00005">
    <property type="entry name" value="ABC_tran"/>
    <property type="match status" value="1"/>
</dbReference>
<organism evidence="7 8">
    <name type="scientific">Trichomonas vaginalis (strain ATCC PRA-98 / G3)</name>
    <dbReference type="NCBI Taxonomy" id="412133"/>
    <lineage>
        <taxon>Eukaryota</taxon>
        <taxon>Metamonada</taxon>
        <taxon>Parabasalia</taxon>
        <taxon>Trichomonadida</taxon>
        <taxon>Trichomonadidae</taxon>
        <taxon>Trichomonas</taxon>
    </lineage>
</organism>
<evidence type="ECO:0000256" key="4">
    <source>
        <dbReference type="ARBA" id="ARBA00022840"/>
    </source>
</evidence>
<dbReference type="SMR" id="A2DUV5"/>
<dbReference type="InterPro" id="IPR003593">
    <property type="entry name" value="AAA+_ATPase"/>
</dbReference>
<sequence>MIKFLNRALLELIYDEIGEKIDINASIAIKEENSYVPSKYSDVNLNIQLSFIVPIALIIISSKLLYHTIQDIKTPARSYMISCGLSKFTYWLGTFIVDCSILTIFSTFVFIIYFLAGAAGFRAYYIRIFFLNWFCSVSPLFYTYFWSFLVKGHSGSVIFAAVTITLFYPLMLTWMTSHNNRQFYFYYIISMICPFGNYMSVFYTISFLISSHLDCPPGLKFFEKSEVSLHFLIGSLFVYPIIILITEYLIKVINQIRSKSAFYSYSFDLETFKNSQQITDEAKQMEQQVKDNPSEFAIRISNVSKIYKDTKGQPIGAVNQVSLGIKDKSIFGFLGSNGAGKTTLMKMILKETPISSGTIEINGQNIMTSKRSQVVICPQFDDHLTEQLTGRQNMKFFCYLFNKTGRESHELISRLIDIMDYSDQVDKRVQDMSGGNRRKCSSMIPFLSDCNTILLDEPTSSMDPIARHHMHDLINSYKGQKTFMLCTHLLDEAETLCDNISIMVNGCIFTVGTPQYLSHKFGTEWKIDLMLVGDTNLCRETVKGYINQNIPNAVLSLERKASMIYSVPSDSISITNLFRILQKGKDTNIGIKFFTCSSSTLEKAFMEIIMRSEQIVQAANDQVDNQATADLGVELASQP</sequence>
<dbReference type="SUPFAM" id="SSF52540">
    <property type="entry name" value="P-loop containing nucleoside triphosphate hydrolases"/>
    <property type="match status" value="1"/>
</dbReference>
<dbReference type="AlphaFoldDB" id="A2DUV5"/>
<name>A2DUV5_TRIV3</name>
<dbReference type="VEuPathDB" id="TrichDB:TVAGG3_0259270"/>
<keyword evidence="4" id="KW-0067">ATP-binding</keyword>
<keyword evidence="3" id="KW-0547">Nucleotide-binding</keyword>
<evidence type="ECO:0000256" key="2">
    <source>
        <dbReference type="ARBA" id="ARBA00022737"/>
    </source>
</evidence>
<dbReference type="GO" id="GO:0005319">
    <property type="term" value="F:lipid transporter activity"/>
    <property type="evidence" value="ECO:0000318"/>
    <property type="project" value="GO_Central"/>
</dbReference>
<evidence type="ECO:0000256" key="1">
    <source>
        <dbReference type="ARBA" id="ARBA00022448"/>
    </source>
</evidence>
<feature type="transmembrane region" description="Helical" evidence="5">
    <location>
        <begin position="89"/>
        <end position="116"/>
    </location>
</feature>
<dbReference type="PANTHER" id="PTHR19229">
    <property type="entry name" value="ATP-BINDING CASSETTE TRANSPORTER SUBFAMILY A ABCA"/>
    <property type="match status" value="1"/>
</dbReference>
<dbReference type="InterPro" id="IPR003439">
    <property type="entry name" value="ABC_transporter-like_ATP-bd"/>
</dbReference>
<keyword evidence="1" id="KW-0813">Transport</keyword>
<dbReference type="Proteomes" id="UP000001542">
    <property type="component" value="Unassembled WGS sequence"/>
</dbReference>
<dbReference type="VEuPathDB" id="TrichDB:TVAG_160130"/>
<dbReference type="InterPro" id="IPR026082">
    <property type="entry name" value="ABCA"/>
</dbReference>
<evidence type="ECO:0000256" key="3">
    <source>
        <dbReference type="ARBA" id="ARBA00022741"/>
    </source>
</evidence>
<feature type="transmembrane region" description="Helical" evidence="5">
    <location>
        <begin position="128"/>
        <end position="149"/>
    </location>
</feature>
<keyword evidence="5" id="KW-1133">Transmembrane helix</keyword>
<dbReference type="eggNOG" id="KOG0059">
    <property type="taxonomic scope" value="Eukaryota"/>
</dbReference>
<dbReference type="GO" id="GO:0042626">
    <property type="term" value="F:ATPase-coupled transmembrane transporter activity"/>
    <property type="evidence" value="ECO:0000318"/>
    <property type="project" value="GO_Central"/>
</dbReference>
<keyword evidence="5" id="KW-0472">Membrane</keyword>
<feature type="domain" description="ABC transporter" evidence="6">
    <location>
        <begin position="298"/>
        <end position="530"/>
    </location>
</feature>
<dbReference type="InterPro" id="IPR027417">
    <property type="entry name" value="P-loop_NTPase"/>
</dbReference>